<dbReference type="SUPFAM" id="SSF52540">
    <property type="entry name" value="P-loop containing nucleoside triphosphate hydrolases"/>
    <property type="match status" value="1"/>
</dbReference>
<name>A0A1A9WBN1_9MUSC</name>
<dbReference type="GO" id="GO:0005525">
    <property type="term" value="F:GTP binding"/>
    <property type="evidence" value="ECO:0007669"/>
    <property type="project" value="UniProtKB-KW"/>
</dbReference>
<dbReference type="STRING" id="37001.A0A1A9WBN1"/>
<evidence type="ECO:0000313" key="9">
    <source>
        <dbReference type="EnsemblMetazoa" id="GBRI013620-PA"/>
    </source>
</evidence>
<evidence type="ECO:0000256" key="5">
    <source>
        <dbReference type="ARBA" id="ARBA00022801"/>
    </source>
</evidence>
<evidence type="ECO:0000256" key="7">
    <source>
        <dbReference type="ARBA" id="ARBA00046611"/>
    </source>
</evidence>
<proteinExistence type="inferred from homology"/>
<dbReference type="Proteomes" id="UP000091820">
    <property type="component" value="Unassembled WGS sequence"/>
</dbReference>
<dbReference type="InterPro" id="IPR027417">
    <property type="entry name" value="P-loop_NTPase"/>
</dbReference>
<dbReference type="InterPro" id="IPR030231">
    <property type="entry name" value="Gpn2"/>
</dbReference>
<evidence type="ECO:0000256" key="2">
    <source>
        <dbReference type="ARBA" id="ARBA00005290"/>
    </source>
</evidence>
<keyword evidence="10" id="KW-1185">Reference proteome</keyword>
<evidence type="ECO:0000256" key="6">
    <source>
        <dbReference type="ARBA" id="ARBA00023134"/>
    </source>
</evidence>
<sequence length="308" mass="35024">MLEPVNIKYTNPLYGQLIVGPPGSGKTTYCHHASKFYKELGRRIGIVNLDPGNENMENKAEVDVMDLITVEDVMDTMRLGPNGALMYCTEFLEEHMDNWLLPALNKAVALGSNYFLFDCPGQIELYTHHASMSHIFERLQKEGYHLVTVNLIDSHYCSEPSKFVSTLLMALNMMLRMGLPHVNVLSKADLLKQHEHNLKFNLDFYTDVLDLKYLLEALDDSPSSKKYKKLNAAICSIVEDYSLVSFQLLNVRSTESLLRLRNHIDKANGYIYKAGEEQSVNTMMACVVSAETETTKQSKDFEPYIPHE</sequence>
<dbReference type="Gene3D" id="3.40.50.300">
    <property type="entry name" value="P-loop containing nucleotide triphosphate hydrolases"/>
    <property type="match status" value="1"/>
</dbReference>
<protein>
    <recommendedName>
        <fullName evidence="3 8">GPN-loop GTPase 2</fullName>
    </recommendedName>
</protein>
<keyword evidence="4 8" id="KW-0547">Nucleotide-binding</keyword>
<dbReference type="EnsemblMetazoa" id="GBRI013620-RA">
    <property type="protein sequence ID" value="GBRI013620-PA"/>
    <property type="gene ID" value="GBRI013620"/>
</dbReference>
<evidence type="ECO:0000256" key="3">
    <source>
        <dbReference type="ARBA" id="ARBA00014588"/>
    </source>
</evidence>
<comment type="subunit">
    <text evidence="7">Heterodimers with GPN1 or GPN3. Binds to RNA polymerase II (RNAPII).</text>
</comment>
<dbReference type="FunFam" id="3.40.50.300:FF:000338">
    <property type="entry name" value="GPN-loop GTPase 2"/>
    <property type="match status" value="1"/>
</dbReference>
<organism evidence="9 10">
    <name type="scientific">Glossina brevipalpis</name>
    <dbReference type="NCBI Taxonomy" id="37001"/>
    <lineage>
        <taxon>Eukaryota</taxon>
        <taxon>Metazoa</taxon>
        <taxon>Ecdysozoa</taxon>
        <taxon>Arthropoda</taxon>
        <taxon>Hexapoda</taxon>
        <taxon>Insecta</taxon>
        <taxon>Pterygota</taxon>
        <taxon>Neoptera</taxon>
        <taxon>Endopterygota</taxon>
        <taxon>Diptera</taxon>
        <taxon>Brachycera</taxon>
        <taxon>Muscomorpha</taxon>
        <taxon>Hippoboscoidea</taxon>
        <taxon>Glossinidae</taxon>
        <taxon>Glossina</taxon>
    </lineage>
</organism>
<reference evidence="9" key="2">
    <citation type="submission" date="2020-05" db="UniProtKB">
        <authorList>
            <consortium name="EnsemblMetazoa"/>
        </authorList>
    </citation>
    <scope>IDENTIFICATION</scope>
    <source>
        <strain evidence="9">IAEA</strain>
    </source>
</reference>
<dbReference type="PANTHER" id="PTHR21231:SF3">
    <property type="entry name" value="GPN-LOOP GTPASE 2"/>
    <property type="match status" value="1"/>
</dbReference>
<reference evidence="10" key="1">
    <citation type="submission" date="2014-03" db="EMBL/GenBank/DDBJ databases">
        <authorList>
            <person name="Aksoy S."/>
            <person name="Warren W."/>
            <person name="Wilson R.K."/>
        </authorList>
    </citation>
    <scope>NUCLEOTIDE SEQUENCE [LARGE SCALE GENOMIC DNA]</scope>
    <source>
        <strain evidence="10">IAEA</strain>
    </source>
</reference>
<dbReference type="GO" id="GO:0003924">
    <property type="term" value="F:GTPase activity"/>
    <property type="evidence" value="ECO:0007669"/>
    <property type="project" value="TreeGrafter"/>
</dbReference>
<dbReference type="CDD" id="cd17871">
    <property type="entry name" value="GPN2"/>
    <property type="match status" value="1"/>
</dbReference>
<evidence type="ECO:0000313" key="10">
    <source>
        <dbReference type="Proteomes" id="UP000091820"/>
    </source>
</evidence>
<dbReference type="GO" id="GO:0005737">
    <property type="term" value="C:cytoplasm"/>
    <property type="evidence" value="ECO:0007669"/>
    <property type="project" value="TreeGrafter"/>
</dbReference>
<keyword evidence="5 8" id="KW-0378">Hydrolase</keyword>
<accession>A0A1A9WBN1</accession>
<evidence type="ECO:0000256" key="8">
    <source>
        <dbReference type="RuleBase" id="RU365059"/>
    </source>
</evidence>
<evidence type="ECO:0000256" key="4">
    <source>
        <dbReference type="ARBA" id="ARBA00022741"/>
    </source>
</evidence>
<evidence type="ECO:0000256" key="1">
    <source>
        <dbReference type="ARBA" id="ARBA00003181"/>
    </source>
</evidence>
<dbReference type="AlphaFoldDB" id="A0A1A9WBN1"/>
<keyword evidence="6 8" id="KW-0342">GTP-binding</keyword>
<dbReference type="Pfam" id="PF03029">
    <property type="entry name" value="ATP_bind_1"/>
    <property type="match status" value="1"/>
</dbReference>
<comment type="similarity">
    <text evidence="2 8">Belongs to the GPN-loop GTPase family.</text>
</comment>
<dbReference type="VEuPathDB" id="VectorBase:GBRI013620"/>
<dbReference type="InterPro" id="IPR004130">
    <property type="entry name" value="Gpn"/>
</dbReference>
<comment type="function">
    <text evidence="1 8">Small GTPase required for proper localization of RNA polymerase II and III (RNAPII and RNAPIII). May act at an RNAP assembly step prior to nuclear import.</text>
</comment>
<dbReference type="PANTHER" id="PTHR21231">
    <property type="entry name" value="XPA-BINDING PROTEIN 1-RELATED"/>
    <property type="match status" value="1"/>
</dbReference>